<accession>A0A834TE02</accession>
<name>A0A834TE02_9FABA</name>
<keyword evidence="3" id="KW-1185">Reference proteome</keyword>
<reference evidence="2" key="1">
    <citation type="submission" date="2020-09" db="EMBL/GenBank/DDBJ databases">
        <title>Genome-Enabled Discovery of Anthraquinone Biosynthesis in Senna tora.</title>
        <authorList>
            <person name="Kang S.-H."/>
            <person name="Pandey R.P."/>
            <person name="Lee C.-M."/>
            <person name="Sim J.-S."/>
            <person name="Jeong J.-T."/>
            <person name="Choi B.-S."/>
            <person name="Jung M."/>
            <person name="Ginzburg D."/>
            <person name="Zhao K."/>
            <person name="Won S.Y."/>
            <person name="Oh T.-J."/>
            <person name="Yu Y."/>
            <person name="Kim N.-H."/>
            <person name="Lee O.R."/>
            <person name="Lee T.-H."/>
            <person name="Bashyal P."/>
            <person name="Kim T.-S."/>
            <person name="Lee W.-H."/>
            <person name="Kawkins C."/>
            <person name="Kim C.-K."/>
            <person name="Kim J.S."/>
            <person name="Ahn B.O."/>
            <person name="Rhee S.Y."/>
            <person name="Sohng J.K."/>
        </authorList>
    </citation>
    <scope>NUCLEOTIDE SEQUENCE</scope>
    <source>
        <tissue evidence="2">Leaf</tissue>
    </source>
</reference>
<evidence type="ECO:0000256" key="1">
    <source>
        <dbReference type="SAM" id="MobiDB-lite"/>
    </source>
</evidence>
<sequence length="40" mass="4370">MGRDPDSSLRPIIRTKKTEGQAGDANAGKREVTGEEEVRN</sequence>
<dbReference type="Proteomes" id="UP000634136">
    <property type="component" value="Unassembled WGS sequence"/>
</dbReference>
<feature type="compositionally biased region" description="Basic and acidic residues" evidence="1">
    <location>
        <begin position="27"/>
        <end position="40"/>
    </location>
</feature>
<evidence type="ECO:0000313" key="2">
    <source>
        <dbReference type="EMBL" id="KAF7820020.1"/>
    </source>
</evidence>
<dbReference type="AlphaFoldDB" id="A0A834TE02"/>
<dbReference type="EMBL" id="JAAIUW010000008">
    <property type="protein sequence ID" value="KAF7820020.1"/>
    <property type="molecule type" value="Genomic_DNA"/>
</dbReference>
<evidence type="ECO:0000313" key="3">
    <source>
        <dbReference type="Proteomes" id="UP000634136"/>
    </source>
</evidence>
<proteinExistence type="predicted"/>
<comment type="caution">
    <text evidence="2">The sequence shown here is derived from an EMBL/GenBank/DDBJ whole genome shotgun (WGS) entry which is preliminary data.</text>
</comment>
<feature type="region of interest" description="Disordered" evidence="1">
    <location>
        <begin position="1"/>
        <end position="40"/>
    </location>
</feature>
<protein>
    <submittedName>
        <fullName evidence="2">Uncharacterized protein</fullName>
    </submittedName>
</protein>
<organism evidence="2 3">
    <name type="scientific">Senna tora</name>
    <dbReference type="NCBI Taxonomy" id="362788"/>
    <lineage>
        <taxon>Eukaryota</taxon>
        <taxon>Viridiplantae</taxon>
        <taxon>Streptophyta</taxon>
        <taxon>Embryophyta</taxon>
        <taxon>Tracheophyta</taxon>
        <taxon>Spermatophyta</taxon>
        <taxon>Magnoliopsida</taxon>
        <taxon>eudicotyledons</taxon>
        <taxon>Gunneridae</taxon>
        <taxon>Pentapetalae</taxon>
        <taxon>rosids</taxon>
        <taxon>fabids</taxon>
        <taxon>Fabales</taxon>
        <taxon>Fabaceae</taxon>
        <taxon>Caesalpinioideae</taxon>
        <taxon>Cassia clade</taxon>
        <taxon>Senna</taxon>
    </lineage>
</organism>
<gene>
    <name evidence="2" type="ORF">G2W53_025475</name>
</gene>